<dbReference type="Gene3D" id="3.20.20.70">
    <property type="entry name" value="Aldolase class I"/>
    <property type="match status" value="1"/>
</dbReference>
<evidence type="ECO:0000256" key="2">
    <source>
        <dbReference type="ARBA" id="ARBA00005014"/>
    </source>
</evidence>
<proteinExistence type="inferred from homology"/>
<dbReference type="EC" id="4.1.2.43" evidence="4"/>
<keyword evidence="10" id="KW-1185">Reference proteome</keyword>
<dbReference type="Proteomes" id="UP000441585">
    <property type="component" value="Unassembled WGS sequence"/>
</dbReference>
<dbReference type="InterPro" id="IPR001754">
    <property type="entry name" value="OMPdeCOase_dom"/>
</dbReference>
<gene>
    <name evidence="9" type="ORF">GJU41_20890</name>
</gene>
<evidence type="ECO:0000256" key="4">
    <source>
        <dbReference type="ARBA" id="ARBA00012890"/>
    </source>
</evidence>
<dbReference type="GO" id="GO:0019854">
    <property type="term" value="P:L-ascorbic acid catabolic process"/>
    <property type="evidence" value="ECO:0007669"/>
    <property type="project" value="TreeGrafter"/>
</dbReference>
<keyword evidence="5" id="KW-0554">One-carbon metabolism</keyword>
<evidence type="ECO:0000259" key="8">
    <source>
        <dbReference type="SMART" id="SM00934"/>
    </source>
</evidence>
<evidence type="ECO:0000313" key="9">
    <source>
        <dbReference type="EMBL" id="MRX56420.1"/>
    </source>
</evidence>
<dbReference type="EMBL" id="WKKF01000012">
    <property type="protein sequence ID" value="MRX56420.1"/>
    <property type="molecule type" value="Genomic_DNA"/>
</dbReference>
<evidence type="ECO:0000256" key="5">
    <source>
        <dbReference type="ARBA" id="ARBA00022563"/>
    </source>
</evidence>
<comment type="pathway">
    <text evidence="2">One-carbon metabolism; formaldehyde assimilation via RuMP pathway; D-fructose 6-phosphate from D-ribulose 5-phosphate and formaldehyde: step 1/2.</text>
</comment>
<dbReference type="GO" id="GO:0043801">
    <property type="term" value="F:hexulose-6-phosphate synthase activity"/>
    <property type="evidence" value="ECO:0007669"/>
    <property type="project" value="UniProtKB-EC"/>
</dbReference>
<dbReference type="PANTHER" id="PTHR35039">
    <property type="entry name" value="3-KETO-L-GULONATE-6-PHOSPHATE DECARBOXYLASE SGBH-RELATED"/>
    <property type="match status" value="1"/>
</dbReference>
<dbReference type="InterPro" id="IPR041710">
    <property type="entry name" value="HPS/KGPDC"/>
</dbReference>
<comment type="similarity">
    <text evidence="3">Belongs to the HPS/KGPDC family. HPS subfamily.</text>
</comment>
<dbReference type="GO" id="GO:0004590">
    <property type="term" value="F:orotidine-5'-phosphate decarboxylase activity"/>
    <property type="evidence" value="ECO:0007669"/>
    <property type="project" value="InterPro"/>
</dbReference>
<protein>
    <recommendedName>
        <fullName evidence="4">3-hexulose-6-phosphate synthase</fullName>
        <ecNumber evidence="4">4.1.2.43</ecNumber>
    </recommendedName>
</protein>
<dbReference type="GO" id="GO:0006730">
    <property type="term" value="P:one-carbon metabolic process"/>
    <property type="evidence" value="ECO:0007669"/>
    <property type="project" value="UniProtKB-KW"/>
</dbReference>
<name>A0A6I2MDP5_9BACI</name>
<dbReference type="NCBIfam" id="TIGR03128">
    <property type="entry name" value="RuMP_HxlA"/>
    <property type="match status" value="1"/>
</dbReference>
<evidence type="ECO:0000256" key="3">
    <source>
        <dbReference type="ARBA" id="ARBA00006350"/>
    </source>
</evidence>
<feature type="domain" description="Orotidine 5'-phosphate decarboxylase" evidence="8">
    <location>
        <begin position="2"/>
        <end position="198"/>
    </location>
</feature>
<organism evidence="9 10">
    <name type="scientific">Metabacillus idriensis</name>
    <dbReference type="NCBI Taxonomy" id="324768"/>
    <lineage>
        <taxon>Bacteria</taxon>
        <taxon>Bacillati</taxon>
        <taxon>Bacillota</taxon>
        <taxon>Bacilli</taxon>
        <taxon>Bacillales</taxon>
        <taxon>Bacillaceae</taxon>
        <taxon>Metabacillus</taxon>
    </lineage>
</organism>
<evidence type="ECO:0000256" key="7">
    <source>
        <dbReference type="ARBA" id="ARBA00023277"/>
    </source>
</evidence>
<dbReference type="AlphaFoldDB" id="A0A6I2MDP5"/>
<keyword evidence="6" id="KW-0456">Lyase</keyword>
<dbReference type="PANTHER" id="PTHR35039:SF3">
    <property type="entry name" value="3-KETO-L-GULONATE-6-PHOSPHATE DECARBOXYLASE SGBH-RELATED"/>
    <property type="match status" value="1"/>
</dbReference>
<dbReference type="InterPro" id="IPR017553">
    <property type="entry name" value="3-hexulose-6-phosphate_synth"/>
</dbReference>
<dbReference type="GO" id="GO:0006207">
    <property type="term" value="P:'de novo' pyrimidine nucleobase biosynthetic process"/>
    <property type="evidence" value="ECO:0007669"/>
    <property type="project" value="InterPro"/>
</dbReference>
<dbReference type="RefSeq" id="WP_154319470.1">
    <property type="nucleotide sequence ID" value="NZ_CAJGAA010000005.1"/>
</dbReference>
<comment type="caution">
    <text evidence="9">The sequence shown here is derived from an EMBL/GenBank/DDBJ whole genome shotgun (WGS) entry which is preliminary data.</text>
</comment>
<dbReference type="Pfam" id="PF00215">
    <property type="entry name" value="OMPdecase"/>
    <property type="match status" value="1"/>
</dbReference>
<reference evidence="9 10" key="1">
    <citation type="submission" date="2019-11" db="EMBL/GenBank/DDBJ databases">
        <title>Bacillus idriensis genome.</title>
        <authorList>
            <person name="Konopka E.N."/>
            <person name="Newman J.D."/>
        </authorList>
    </citation>
    <scope>NUCLEOTIDE SEQUENCE [LARGE SCALE GENOMIC DNA]</scope>
    <source>
        <strain evidence="9 10">DSM 19097</strain>
    </source>
</reference>
<dbReference type="GO" id="GO:0033982">
    <property type="term" value="F:3-dehydro-L-gulonate-6-phosphate decarboxylase activity"/>
    <property type="evidence" value="ECO:0007669"/>
    <property type="project" value="TreeGrafter"/>
</dbReference>
<comment type="catalytic activity">
    <reaction evidence="1">
        <text>D-ribulose 5-phosphate + formaldehyde = D-arabino-hex-3-ulose 6-phosphate</text>
        <dbReference type="Rhea" id="RHEA:25201"/>
        <dbReference type="ChEBI" id="CHEBI:16842"/>
        <dbReference type="ChEBI" id="CHEBI:58121"/>
        <dbReference type="ChEBI" id="CHEBI:58542"/>
        <dbReference type="EC" id="4.1.2.43"/>
    </reaction>
</comment>
<dbReference type="InterPro" id="IPR011060">
    <property type="entry name" value="RibuloseP-bd_barrel"/>
</dbReference>
<evidence type="ECO:0000256" key="1">
    <source>
        <dbReference type="ARBA" id="ARBA00000718"/>
    </source>
</evidence>
<keyword evidence="7" id="KW-0119">Carbohydrate metabolism</keyword>
<dbReference type="SUPFAM" id="SSF51366">
    <property type="entry name" value="Ribulose-phoshate binding barrel"/>
    <property type="match status" value="1"/>
</dbReference>
<dbReference type="CDD" id="cd04726">
    <property type="entry name" value="KGPDC_HPS"/>
    <property type="match status" value="1"/>
</dbReference>
<accession>A0A6I2MDP5</accession>
<evidence type="ECO:0000256" key="6">
    <source>
        <dbReference type="ARBA" id="ARBA00023239"/>
    </source>
</evidence>
<sequence length="213" mass="23070">MKIQLALDRLSIDEAIKIAGQAEQYIDIIEVGTSLIKEFGVISISRLKEAFPDKLILADMKTIDNALYEFNLCFEAGADIATVMGVSPLQTIETCLEASAKHQKKTMIDLLNTTAEQKAALFPYTEAIFCDHVSKDVQEKSGLKNTASAAFDPTLEWAIAGGITGESIQNMAGPLPDIVIIGSAITKSTQPEKAAEALREIIERKKAKSNEPA</sequence>
<evidence type="ECO:0000313" key="10">
    <source>
        <dbReference type="Proteomes" id="UP000441585"/>
    </source>
</evidence>
<dbReference type="SMART" id="SM00934">
    <property type="entry name" value="OMPdecase"/>
    <property type="match status" value="1"/>
</dbReference>
<dbReference type="InterPro" id="IPR013785">
    <property type="entry name" value="Aldolase_TIM"/>
</dbReference>